<gene>
    <name evidence="2" type="ORF">BN980_GECA19s01385g</name>
    <name evidence="3" type="ORF">DV451_000812</name>
</gene>
<dbReference type="EMBL" id="QQZK01000010">
    <property type="protein sequence ID" value="KAF5104316.1"/>
    <property type="molecule type" value="Genomic_DNA"/>
</dbReference>
<dbReference type="OrthoDB" id="4083871at2759"/>
<evidence type="ECO:0000313" key="4">
    <source>
        <dbReference type="Proteomes" id="UP000242525"/>
    </source>
</evidence>
<sequence>MLFKEKVQKPESLFWRLKSAIIVLLVGLILVSIIYTCYSIFQSVLKNLDSRFQAHNIYVTRNTARIQIPQLSHHELVDSSRRHVYKALSNLQAPPEESRGRLIRMMKLKEWKDRRRIVYKGSGTEAANMGWFDVTHKQAVQDPETNKTKTGI</sequence>
<dbReference type="Proteomes" id="UP000242525">
    <property type="component" value="Unassembled WGS sequence"/>
</dbReference>
<dbReference type="AlphaFoldDB" id="A0A0J9XIN5"/>
<accession>A0A0J9XIN5</accession>
<feature type="transmembrane region" description="Helical" evidence="1">
    <location>
        <begin position="20"/>
        <end position="41"/>
    </location>
</feature>
<protein>
    <submittedName>
        <fullName evidence="2">Uncharacterized protein</fullName>
    </submittedName>
</protein>
<evidence type="ECO:0000313" key="2">
    <source>
        <dbReference type="EMBL" id="CDO57201.1"/>
    </source>
</evidence>
<proteinExistence type="predicted"/>
<evidence type="ECO:0000256" key="1">
    <source>
        <dbReference type="SAM" id="Phobius"/>
    </source>
</evidence>
<organism evidence="2 4">
    <name type="scientific">Geotrichum candidum</name>
    <name type="common">Oospora lactis</name>
    <name type="synonym">Dipodascus geotrichum</name>
    <dbReference type="NCBI Taxonomy" id="1173061"/>
    <lineage>
        <taxon>Eukaryota</taxon>
        <taxon>Fungi</taxon>
        <taxon>Dikarya</taxon>
        <taxon>Ascomycota</taxon>
        <taxon>Saccharomycotina</taxon>
        <taxon>Dipodascomycetes</taxon>
        <taxon>Dipodascales</taxon>
        <taxon>Dipodascaceae</taxon>
        <taxon>Geotrichum</taxon>
    </lineage>
</organism>
<reference evidence="2 4" key="1">
    <citation type="submission" date="2014-03" db="EMBL/GenBank/DDBJ databases">
        <authorList>
            <person name="Casaregola S."/>
        </authorList>
    </citation>
    <scope>NUCLEOTIDE SEQUENCE [LARGE SCALE GENOMIC DNA]</scope>
    <source>
        <strain evidence="2 4">CLIB 918</strain>
    </source>
</reference>
<dbReference type="EMBL" id="CCBN010000019">
    <property type="protein sequence ID" value="CDO57201.1"/>
    <property type="molecule type" value="Genomic_DNA"/>
</dbReference>
<evidence type="ECO:0000313" key="3">
    <source>
        <dbReference type="EMBL" id="KAF5104316.1"/>
    </source>
</evidence>
<reference evidence="3" key="2">
    <citation type="journal article" date="2020" name="Front. Microbiol.">
        <title>Phenotypic and Genetic Characterization of the Cheese Ripening Yeast Geotrichum candidum.</title>
        <authorList>
            <person name="Perkins V."/>
            <person name="Vignola S."/>
            <person name="Lessard M.H."/>
            <person name="Plante P.L."/>
            <person name="Corbeil J."/>
            <person name="Dugat-Bony E."/>
            <person name="Frenette M."/>
            <person name="Labrie S."/>
        </authorList>
    </citation>
    <scope>NUCLEOTIDE SEQUENCE</scope>
    <source>
        <strain evidence="3">LMA-70</strain>
    </source>
</reference>
<name>A0A0J9XIN5_GEOCN</name>
<keyword evidence="4" id="KW-1185">Reference proteome</keyword>
<keyword evidence="1" id="KW-1133">Transmembrane helix</keyword>
<keyword evidence="1" id="KW-0812">Transmembrane</keyword>
<comment type="caution">
    <text evidence="2">The sequence shown here is derived from an EMBL/GenBank/DDBJ whole genome shotgun (WGS) entry which is preliminary data.</text>
</comment>
<reference evidence="3" key="3">
    <citation type="submission" date="2020-01" db="EMBL/GenBank/DDBJ databases">
        <authorList>
            <person name="Perkins V."/>
            <person name="Lessard M.-H."/>
            <person name="Dugat-Bony E."/>
            <person name="Frenette M."/>
            <person name="Labrie S."/>
        </authorList>
    </citation>
    <scope>NUCLEOTIDE SEQUENCE</scope>
    <source>
        <strain evidence="3">LMA-70</strain>
    </source>
</reference>
<dbReference type="Proteomes" id="UP000750522">
    <property type="component" value="Unassembled WGS sequence"/>
</dbReference>
<keyword evidence="1" id="KW-0472">Membrane</keyword>